<protein>
    <submittedName>
        <fullName evidence="1">Uncharacterized protein</fullName>
    </submittedName>
</protein>
<proteinExistence type="predicted"/>
<sequence>MRDVSLIKANDAFCKTKHSSSHSNITRAIKSTNITTTTTTSKTTTALVPMALYMESTERHGQVERTLTNRARNPHQLNAFELATVAKVHFLMDSVNPGLLNNQPEGNHLN</sequence>
<evidence type="ECO:0000313" key="2">
    <source>
        <dbReference type="Proteomes" id="UP000092460"/>
    </source>
</evidence>
<organism evidence="1 2">
    <name type="scientific">Glossina palpalis gambiensis</name>
    <dbReference type="NCBI Taxonomy" id="67801"/>
    <lineage>
        <taxon>Eukaryota</taxon>
        <taxon>Metazoa</taxon>
        <taxon>Ecdysozoa</taxon>
        <taxon>Arthropoda</taxon>
        <taxon>Hexapoda</taxon>
        <taxon>Insecta</taxon>
        <taxon>Pterygota</taxon>
        <taxon>Neoptera</taxon>
        <taxon>Endopterygota</taxon>
        <taxon>Diptera</taxon>
        <taxon>Brachycera</taxon>
        <taxon>Muscomorpha</taxon>
        <taxon>Hippoboscoidea</taxon>
        <taxon>Glossinidae</taxon>
        <taxon>Glossina</taxon>
    </lineage>
</organism>
<dbReference type="EMBL" id="JXJN01000607">
    <property type="status" value="NOT_ANNOTATED_CDS"/>
    <property type="molecule type" value="Genomic_DNA"/>
</dbReference>
<dbReference type="EnsemblMetazoa" id="GPPI002361-RA">
    <property type="protein sequence ID" value="GPPI002361-PA"/>
    <property type="gene ID" value="GPPI002361"/>
</dbReference>
<dbReference type="AlphaFoldDB" id="A0A1B0AMW4"/>
<dbReference type="EMBL" id="JXJN01000608">
    <property type="status" value="NOT_ANNOTATED_CDS"/>
    <property type="molecule type" value="Genomic_DNA"/>
</dbReference>
<dbReference type="Proteomes" id="UP000092460">
    <property type="component" value="Unassembled WGS sequence"/>
</dbReference>
<keyword evidence="2" id="KW-1185">Reference proteome</keyword>
<reference evidence="1" key="2">
    <citation type="submission" date="2020-05" db="UniProtKB">
        <authorList>
            <consortium name="EnsemblMetazoa"/>
        </authorList>
    </citation>
    <scope>IDENTIFICATION</scope>
    <source>
        <strain evidence="1">IAEA</strain>
    </source>
</reference>
<accession>A0A1B0AMW4</accession>
<evidence type="ECO:0000313" key="1">
    <source>
        <dbReference type="EnsemblMetazoa" id="GPPI002361-PA"/>
    </source>
</evidence>
<name>A0A1B0AMW4_9MUSC</name>
<reference evidence="2" key="1">
    <citation type="submission" date="2015-01" db="EMBL/GenBank/DDBJ databases">
        <authorList>
            <person name="Aksoy S."/>
            <person name="Warren W."/>
            <person name="Wilson R.K."/>
        </authorList>
    </citation>
    <scope>NUCLEOTIDE SEQUENCE [LARGE SCALE GENOMIC DNA]</scope>
    <source>
        <strain evidence="2">IAEA</strain>
    </source>
</reference>
<dbReference type="VEuPathDB" id="VectorBase:GPPI002361"/>